<dbReference type="InterPro" id="IPR017592">
    <property type="entry name" value="Pilus_assmbl_Flp-typ_CpaB"/>
</dbReference>
<dbReference type="NCBIfam" id="TIGR03177">
    <property type="entry name" value="pilus_cpaB"/>
    <property type="match status" value="1"/>
</dbReference>
<accession>A0A5M6J1F3</accession>
<dbReference type="InterPro" id="IPR013974">
    <property type="entry name" value="SAF"/>
</dbReference>
<dbReference type="RefSeq" id="WP_150039281.1">
    <property type="nucleotide sequence ID" value="NZ_OW485601.1"/>
</dbReference>
<dbReference type="CDD" id="cd11614">
    <property type="entry name" value="SAF_CpaB_FlgA_like"/>
    <property type="match status" value="1"/>
</dbReference>
<gene>
    <name evidence="3" type="primary">cpaB</name>
    <name evidence="3" type="ORF">F1189_03740</name>
</gene>
<comment type="caution">
    <text evidence="3">The sequence shown here is derived from an EMBL/GenBank/DDBJ whole genome shotgun (WGS) entry which is preliminary data.</text>
</comment>
<feature type="domain" description="SAF" evidence="2">
    <location>
        <begin position="48"/>
        <end position="114"/>
    </location>
</feature>
<dbReference type="SMART" id="SM00858">
    <property type="entry name" value="SAF"/>
    <property type="match status" value="1"/>
</dbReference>
<reference evidence="3 4" key="1">
    <citation type="submission" date="2019-09" db="EMBL/GenBank/DDBJ databases">
        <title>Genome sequence of Rhodovastum atsumiense, a diverse member of the Acetobacteraceae family of non-sulfur purple photosynthetic bacteria.</title>
        <authorList>
            <person name="Meyer T."/>
            <person name="Kyndt J."/>
        </authorList>
    </citation>
    <scope>NUCLEOTIDE SEQUENCE [LARGE SCALE GENOMIC DNA]</scope>
    <source>
        <strain evidence="3 4">DSM 21279</strain>
    </source>
</reference>
<dbReference type="Pfam" id="PF08666">
    <property type="entry name" value="SAF"/>
    <property type="match status" value="1"/>
</dbReference>
<dbReference type="Pfam" id="PF16976">
    <property type="entry name" value="RcpC"/>
    <property type="match status" value="1"/>
</dbReference>
<organism evidence="3 4">
    <name type="scientific">Rhodovastum atsumiense</name>
    <dbReference type="NCBI Taxonomy" id="504468"/>
    <lineage>
        <taxon>Bacteria</taxon>
        <taxon>Pseudomonadati</taxon>
        <taxon>Pseudomonadota</taxon>
        <taxon>Alphaproteobacteria</taxon>
        <taxon>Acetobacterales</taxon>
        <taxon>Acetobacteraceae</taxon>
        <taxon>Rhodovastum</taxon>
    </lineage>
</organism>
<dbReference type="InterPro" id="IPR031571">
    <property type="entry name" value="RcpC_dom"/>
</dbReference>
<dbReference type="Proteomes" id="UP000325255">
    <property type="component" value="Unassembled WGS sequence"/>
</dbReference>
<proteinExistence type="predicted"/>
<dbReference type="OrthoDB" id="163768at2"/>
<protein>
    <submittedName>
        <fullName evidence="3">Flp pilus assembly protein CpaB</fullName>
    </submittedName>
</protein>
<keyword evidence="4" id="KW-1185">Reference proteome</keyword>
<feature type="compositionally biased region" description="Basic and acidic residues" evidence="1">
    <location>
        <begin position="280"/>
        <end position="289"/>
    </location>
</feature>
<feature type="region of interest" description="Disordered" evidence="1">
    <location>
        <begin position="256"/>
        <end position="289"/>
    </location>
</feature>
<evidence type="ECO:0000256" key="1">
    <source>
        <dbReference type="SAM" id="MobiDB-lite"/>
    </source>
</evidence>
<dbReference type="EMBL" id="VWPK01000004">
    <property type="protein sequence ID" value="KAA5613897.1"/>
    <property type="molecule type" value="Genomic_DNA"/>
</dbReference>
<evidence type="ECO:0000259" key="2">
    <source>
        <dbReference type="SMART" id="SM00858"/>
    </source>
</evidence>
<evidence type="ECO:0000313" key="4">
    <source>
        <dbReference type="Proteomes" id="UP000325255"/>
    </source>
</evidence>
<name>A0A5M6J1F3_9PROT</name>
<evidence type="ECO:0000313" key="3">
    <source>
        <dbReference type="EMBL" id="KAA5613897.1"/>
    </source>
</evidence>
<dbReference type="AlphaFoldDB" id="A0A5M6J1F3"/>
<sequence>MLLRILAGLLAALGLGGAGLLFFTGQKPPPAPPATVAAPASPAPPASARILTAARPLHAGSLLAPDDIGATDIVVGQEPAGSFTDSVASRAVLRGAMVRRSFAAGEPVIAGDVLNPGDRGFLAAVLGAGMRAVTVGVDMVSGTAGLIWPGDRVDLVLTQALDDKDQPLDRRVAGETVLTNVRVIAVDQQLVQGATAAAANANASTRTVTLEAAPFDAERIAVATRLGKLSLVVRSAADDAPADNLAATSSHPIAWSGDVSPALRDRGPGRAGGTIRVHHGTKETEEVKF</sequence>